<evidence type="ECO:0000313" key="4">
    <source>
        <dbReference type="Proteomes" id="UP001355298"/>
    </source>
</evidence>
<protein>
    <submittedName>
        <fullName evidence="3">SRPBCC domain-containing protein</fullName>
    </submittedName>
</protein>
<reference evidence="3 4" key="1">
    <citation type="submission" date="2024-01" db="EMBL/GenBank/DDBJ databases">
        <title>The strains designed SYSU M86414 and SYSU M84420 isolated from the marine sediment in San Sha City (Hainan Province, China).</title>
        <authorList>
            <person name="Guo D."/>
        </authorList>
    </citation>
    <scope>NUCLEOTIDE SEQUENCE [LARGE SCALE GENOMIC DNA]</scope>
    <source>
        <strain evidence="3 4">SYSU M84420</strain>
    </source>
</reference>
<comment type="similarity">
    <text evidence="1">Belongs to the AHA1 family.</text>
</comment>
<dbReference type="Proteomes" id="UP001355298">
    <property type="component" value="Unassembled WGS sequence"/>
</dbReference>
<dbReference type="Pfam" id="PF08327">
    <property type="entry name" value="AHSA1"/>
    <property type="match status" value="1"/>
</dbReference>
<dbReference type="SUPFAM" id="SSF55961">
    <property type="entry name" value="Bet v1-like"/>
    <property type="match status" value="1"/>
</dbReference>
<organism evidence="3 4">
    <name type="scientific">Flagellimonas halotolerans</name>
    <dbReference type="NCBI Taxonomy" id="3112164"/>
    <lineage>
        <taxon>Bacteria</taxon>
        <taxon>Pseudomonadati</taxon>
        <taxon>Bacteroidota</taxon>
        <taxon>Flavobacteriia</taxon>
        <taxon>Flavobacteriales</taxon>
        <taxon>Flavobacteriaceae</taxon>
        <taxon>Flagellimonas</taxon>
    </lineage>
</organism>
<gene>
    <name evidence="3" type="ORF">VOP03_10070</name>
</gene>
<sequence>MENINESSIKMTKTFNVPVHLFWRAITTPEYFKEWWGPDGFTNTIHKMDVREGGICSFTMHGPDGTDFENEYVYTKVVPLKTIVMEHQKEPRFTISITILANGDQTQVEWCNIFDSVPSKEEAIRAFKADEGLQQSLSRFNEYLKRNTVFLNR</sequence>
<evidence type="ECO:0000256" key="1">
    <source>
        <dbReference type="ARBA" id="ARBA00006817"/>
    </source>
</evidence>
<dbReference type="EMBL" id="JAYMGW010000007">
    <property type="protein sequence ID" value="MEC4265695.1"/>
    <property type="molecule type" value="Genomic_DNA"/>
</dbReference>
<dbReference type="InterPro" id="IPR023393">
    <property type="entry name" value="START-like_dom_sf"/>
</dbReference>
<evidence type="ECO:0000259" key="2">
    <source>
        <dbReference type="Pfam" id="PF08327"/>
    </source>
</evidence>
<proteinExistence type="inferred from homology"/>
<feature type="domain" description="Activator of Hsp90 ATPase homologue 1/2-like C-terminal" evidence="2">
    <location>
        <begin position="16"/>
        <end position="145"/>
    </location>
</feature>
<comment type="caution">
    <text evidence="3">The sequence shown here is derived from an EMBL/GenBank/DDBJ whole genome shotgun (WGS) entry which is preliminary data.</text>
</comment>
<dbReference type="Gene3D" id="3.30.530.20">
    <property type="match status" value="1"/>
</dbReference>
<dbReference type="RefSeq" id="WP_326278698.1">
    <property type="nucleotide sequence ID" value="NZ_JAYKYV010000007.1"/>
</dbReference>
<accession>A0ABU6IRE2</accession>
<evidence type="ECO:0000313" key="3">
    <source>
        <dbReference type="EMBL" id="MEC4265695.1"/>
    </source>
</evidence>
<dbReference type="InterPro" id="IPR013538">
    <property type="entry name" value="ASHA1/2-like_C"/>
</dbReference>
<name>A0ABU6IRE2_9FLAO</name>
<keyword evidence="4" id="KW-1185">Reference proteome</keyword>